<evidence type="ECO:0000313" key="3">
    <source>
        <dbReference type="Proteomes" id="UP000799766"/>
    </source>
</evidence>
<reference evidence="2" key="1">
    <citation type="journal article" date="2020" name="Stud. Mycol.">
        <title>101 Dothideomycetes genomes: a test case for predicting lifestyles and emergence of pathogens.</title>
        <authorList>
            <person name="Haridas S."/>
            <person name="Albert R."/>
            <person name="Binder M."/>
            <person name="Bloem J."/>
            <person name="Labutti K."/>
            <person name="Salamov A."/>
            <person name="Andreopoulos B."/>
            <person name="Baker S."/>
            <person name="Barry K."/>
            <person name="Bills G."/>
            <person name="Bluhm B."/>
            <person name="Cannon C."/>
            <person name="Castanera R."/>
            <person name="Culley D."/>
            <person name="Daum C."/>
            <person name="Ezra D."/>
            <person name="Gonzalez J."/>
            <person name="Henrissat B."/>
            <person name="Kuo A."/>
            <person name="Liang C."/>
            <person name="Lipzen A."/>
            <person name="Lutzoni F."/>
            <person name="Magnuson J."/>
            <person name="Mondo S."/>
            <person name="Nolan M."/>
            <person name="Ohm R."/>
            <person name="Pangilinan J."/>
            <person name="Park H.-J."/>
            <person name="Ramirez L."/>
            <person name="Alfaro M."/>
            <person name="Sun H."/>
            <person name="Tritt A."/>
            <person name="Yoshinaga Y."/>
            <person name="Zwiers L.-H."/>
            <person name="Turgeon B."/>
            <person name="Goodwin S."/>
            <person name="Spatafora J."/>
            <person name="Crous P."/>
            <person name="Grigoriev I."/>
        </authorList>
    </citation>
    <scope>NUCLEOTIDE SEQUENCE</scope>
    <source>
        <strain evidence="2">ATCC 16933</strain>
    </source>
</reference>
<sequence>MPAASCLSKLRRVKKRNDAGIISNTDHVPRTPGVRGPPILTPHLPKYPNDTLNRERHP</sequence>
<accession>A0A6A6NM52</accession>
<evidence type="ECO:0000256" key="1">
    <source>
        <dbReference type="SAM" id="MobiDB-lite"/>
    </source>
</evidence>
<dbReference type="Proteomes" id="UP000799766">
    <property type="component" value="Unassembled WGS sequence"/>
</dbReference>
<gene>
    <name evidence="2" type="ORF">BDY21DRAFT_358283</name>
</gene>
<keyword evidence="3" id="KW-1185">Reference proteome</keyword>
<dbReference type="EMBL" id="MU001704">
    <property type="protein sequence ID" value="KAF2452766.1"/>
    <property type="molecule type" value="Genomic_DNA"/>
</dbReference>
<feature type="region of interest" description="Disordered" evidence="1">
    <location>
        <begin position="16"/>
        <end position="58"/>
    </location>
</feature>
<proteinExistence type="predicted"/>
<organism evidence="2 3">
    <name type="scientific">Lineolata rhizophorae</name>
    <dbReference type="NCBI Taxonomy" id="578093"/>
    <lineage>
        <taxon>Eukaryota</taxon>
        <taxon>Fungi</taxon>
        <taxon>Dikarya</taxon>
        <taxon>Ascomycota</taxon>
        <taxon>Pezizomycotina</taxon>
        <taxon>Dothideomycetes</taxon>
        <taxon>Dothideomycetes incertae sedis</taxon>
        <taxon>Lineolatales</taxon>
        <taxon>Lineolataceae</taxon>
        <taxon>Lineolata</taxon>
    </lineage>
</organism>
<evidence type="ECO:0000313" key="2">
    <source>
        <dbReference type="EMBL" id="KAF2452766.1"/>
    </source>
</evidence>
<name>A0A6A6NM52_9PEZI</name>
<dbReference type="AlphaFoldDB" id="A0A6A6NM52"/>
<protein>
    <submittedName>
        <fullName evidence="2">Uncharacterized protein</fullName>
    </submittedName>
</protein>